<comment type="caution">
    <text evidence="1">The sequence shown here is derived from an EMBL/GenBank/DDBJ whole genome shotgun (WGS) entry which is preliminary data.</text>
</comment>
<reference evidence="2" key="1">
    <citation type="journal article" date="2015" name="Nat. Genet.">
        <title>The genome and transcriptome of the zoonotic hookworm Ancylostoma ceylanicum identify infection-specific gene families.</title>
        <authorList>
            <person name="Schwarz E.M."/>
            <person name="Hu Y."/>
            <person name="Antoshechkin I."/>
            <person name="Miller M.M."/>
            <person name="Sternberg P.W."/>
            <person name="Aroian R.V."/>
        </authorList>
    </citation>
    <scope>NUCLEOTIDE SEQUENCE</scope>
    <source>
        <strain evidence="2">HY135</strain>
    </source>
</reference>
<evidence type="ECO:0000313" key="1">
    <source>
        <dbReference type="EMBL" id="EYC42854.1"/>
    </source>
</evidence>
<dbReference type="EMBL" id="JARK01000115">
    <property type="protein sequence ID" value="EYC42854.1"/>
    <property type="molecule type" value="Genomic_DNA"/>
</dbReference>
<organism evidence="1 2">
    <name type="scientific">Ancylostoma ceylanicum</name>
    <dbReference type="NCBI Taxonomy" id="53326"/>
    <lineage>
        <taxon>Eukaryota</taxon>
        <taxon>Metazoa</taxon>
        <taxon>Ecdysozoa</taxon>
        <taxon>Nematoda</taxon>
        <taxon>Chromadorea</taxon>
        <taxon>Rhabditida</taxon>
        <taxon>Rhabditina</taxon>
        <taxon>Rhabditomorpha</taxon>
        <taxon>Strongyloidea</taxon>
        <taxon>Ancylostomatidae</taxon>
        <taxon>Ancylostomatinae</taxon>
        <taxon>Ancylostoma</taxon>
    </lineage>
</organism>
<protein>
    <submittedName>
        <fullName evidence="1">Uncharacterized protein</fullName>
    </submittedName>
</protein>
<keyword evidence="2" id="KW-1185">Reference proteome</keyword>
<dbReference type="Proteomes" id="UP000024635">
    <property type="component" value="Unassembled WGS sequence"/>
</dbReference>
<evidence type="ECO:0000313" key="2">
    <source>
        <dbReference type="Proteomes" id="UP000024635"/>
    </source>
</evidence>
<accession>A0A016WSP8</accession>
<name>A0A016WSP8_9BILA</name>
<gene>
    <name evidence="1" type="primary">Acey_s0515.g2787</name>
    <name evidence="1" type="ORF">Y032_0515g2787</name>
</gene>
<proteinExistence type="predicted"/>
<dbReference type="AlphaFoldDB" id="A0A016WSP8"/>
<sequence length="82" mass="9281">MLGKSCTSFSAPACLPPEALQPLSVTSIQLCRHNSRKTRRIWTVEARLEGGPVLCYNEPSTDSMEETSTIFRLLRLLFYTPY</sequence>